<protein>
    <submittedName>
        <fullName evidence="2">Uncharacterized protein</fullName>
    </submittedName>
</protein>
<dbReference type="AlphaFoldDB" id="A0A4Y7PJV7"/>
<dbReference type="STRING" id="50990.A0A4Y7PJV7"/>
<keyword evidence="3" id="KW-1185">Reference proteome</keyword>
<proteinExistence type="predicted"/>
<reference evidence="2 3" key="1">
    <citation type="submission" date="2018-06" db="EMBL/GenBank/DDBJ databases">
        <title>A transcriptomic atlas of mushroom development highlights an independent origin of complex multicellularity.</title>
        <authorList>
            <consortium name="DOE Joint Genome Institute"/>
            <person name="Krizsan K."/>
            <person name="Almasi E."/>
            <person name="Merenyi Z."/>
            <person name="Sahu N."/>
            <person name="Viragh M."/>
            <person name="Koszo T."/>
            <person name="Mondo S."/>
            <person name="Kiss B."/>
            <person name="Balint B."/>
            <person name="Kues U."/>
            <person name="Barry K."/>
            <person name="Hegedus J.C."/>
            <person name="Henrissat B."/>
            <person name="Johnson J."/>
            <person name="Lipzen A."/>
            <person name="Ohm R."/>
            <person name="Nagy I."/>
            <person name="Pangilinan J."/>
            <person name="Yan J."/>
            <person name="Xiong Y."/>
            <person name="Grigoriev I.V."/>
            <person name="Hibbett D.S."/>
            <person name="Nagy L.G."/>
        </authorList>
    </citation>
    <scope>NUCLEOTIDE SEQUENCE [LARGE SCALE GENOMIC DNA]</scope>
    <source>
        <strain evidence="2 3">SZMC22713</strain>
    </source>
</reference>
<dbReference type="EMBL" id="ML170313">
    <property type="protein sequence ID" value="TDL14710.1"/>
    <property type="molecule type" value="Genomic_DNA"/>
</dbReference>
<dbReference type="VEuPathDB" id="FungiDB:BD410DRAFT_845793"/>
<accession>A0A4Y7PJV7</accession>
<dbReference type="OrthoDB" id="25778at2759"/>
<sequence length="446" mass="48369">MKVTQADLGAAVMKVGGGLLGGMRTLRASASGEVRQDGRTHSFREARRVRNQPRKTLVARIDIEGSTSSPSRGVAFSTFKPLSSNTERKPETTAEFITLDDQPISKLTFLAADGTCVLVAPLDGTWFESSAFDLQDLRESLQQTPPLQGLSASSRKHVGGAGRYTSLFWIHAYPNPRLMFFKHICRGTIAGSGDGGASSLRITESDPWHIYNVRPGRNAGVTGDMVWNADGRRNLTIHSQARQLLPSTVYLYHQFHFYALGEDHCSARILRGPIHGDQGSKEVQVDAYTSGHGESFVQASTTPQEIQGALPSFDEPLASAIPADLDYSETSPSVIAILPIEGASRSDENIAHPTQKKNTVVTHAATEGGLVAHVMERTPNTTNDKTVIVPTITDRRVPSSFPVVYVQAVVNPTRTVDKNSTWAMFPTFDEVPNCSSWAARAAPANT</sequence>
<evidence type="ECO:0000256" key="1">
    <source>
        <dbReference type="SAM" id="MobiDB-lite"/>
    </source>
</evidence>
<gene>
    <name evidence="2" type="ORF">BD410DRAFT_845793</name>
</gene>
<organism evidence="2 3">
    <name type="scientific">Rickenella mellea</name>
    <dbReference type="NCBI Taxonomy" id="50990"/>
    <lineage>
        <taxon>Eukaryota</taxon>
        <taxon>Fungi</taxon>
        <taxon>Dikarya</taxon>
        <taxon>Basidiomycota</taxon>
        <taxon>Agaricomycotina</taxon>
        <taxon>Agaricomycetes</taxon>
        <taxon>Hymenochaetales</taxon>
        <taxon>Rickenellaceae</taxon>
        <taxon>Rickenella</taxon>
    </lineage>
</organism>
<feature type="region of interest" description="Disordered" evidence="1">
    <location>
        <begin position="66"/>
        <end position="87"/>
    </location>
</feature>
<evidence type="ECO:0000313" key="3">
    <source>
        <dbReference type="Proteomes" id="UP000294933"/>
    </source>
</evidence>
<dbReference type="Proteomes" id="UP000294933">
    <property type="component" value="Unassembled WGS sequence"/>
</dbReference>
<name>A0A4Y7PJV7_9AGAM</name>
<evidence type="ECO:0000313" key="2">
    <source>
        <dbReference type="EMBL" id="TDL14710.1"/>
    </source>
</evidence>